<dbReference type="VEuPathDB" id="FungiDB:PYU1_G003267"/>
<organism evidence="1 2">
    <name type="scientific">Globisporangium ultimum (strain ATCC 200006 / CBS 805.95 / DAOM BR144)</name>
    <name type="common">Pythium ultimum</name>
    <dbReference type="NCBI Taxonomy" id="431595"/>
    <lineage>
        <taxon>Eukaryota</taxon>
        <taxon>Sar</taxon>
        <taxon>Stramenopiles</taxon>
        <taxon>Oomycota</taxon>
        <taxon>Peronosporomycetes</taxon>
        <taxon>Pythiales</taxon>
        <taxon>Pythiaceae</taxon>
        <taxon>Globisporangium</taxon>
    </lineage>
</organism>
<sequence>MTMSDMKTITRILFGKSDLQSLKDRMLLNHQWSAIGQWMGLYSLVRMICMKINPVHSLACQLAGDPFNVSDLLFSQINDAAKEEDKVAAYINSLLRKLSDLELDSLTKGLKSQSSRRGLIKCILKSERCRPPGALFECIAEASSSDQKVARVLTGWGDPLHNVHPPRLHSDQDTAGS</sequence>
<reference evidence="2" key="1">
    <citation type="journal article" date="2010" name="Genome Biol.">
        <title>Genome sequence of the necrotrophic plant pathogen Pythium ultimum reveals original pathogenicity mechanisms and effector repertoire.</title>
        <authorList>
            <person name="Levesque C.A."/>
            <person name="Brouwer H."/>
            <person name="Cano L."/>
            <person name="Hamilton J.P."/>
            <person name="Holt C."/>
            <person name="Huitema E."/>
            <person name="Raffaele S."/>
            <person name="Robideau G.P."/>
            <person name="Thines M."/>
            <person name="Win J."/>
            <person name="Zerillo M.M."/>
            <person name="Beakes G.W."/>
            <person name="Boore J.L."/>
            <person name="Busam D."/>
            <person name="Dumas B."/>
            <person name="Ferriera S."/>
            <person name="Fuerstenberg S.I."/>
            <person name="Gachon C.M."/>
            <person name="Gaulin E."/>
            <person name="Govers F."/>
            <person name="Grenville-Briggs L."/>
            <person name="Horner N."/>
            <person name="Hostetler J."/>
            <person name="Jiang R.H."/>
            <person name="Johnson J."/>
            <person name="Krajaejun T."/>
            <person name="Lin H."/>
            <person name="Meijer H.J."/>
            <person name="Moore B."/>
            <person name="Morris P."/>
            <person name="Phuntmart V."/>
            <person name="Puiu D."/>
            <person name="Shetty J."/>
            <person name="Stajich J.E."/>
            <person name="Tripathy S."/>
            <person name="Wawra S."/>
            <person name="van West P."/>
            <person name="Whitty B.R."/>
            <person name="Coutinho P.M."/>
            <person name="Henrissat B."/>
            <person name="Martin F."/>
            <person name="Thomas P.D."/>
            <person name="Tyler B.M."/>
            <person name="De Vries R.P."/>
            <person name="Kamoun S."/>
            <person name="Yandell M."/>
            <person name="Tisserat N."/>
            <person name="Buell C.R."/>
        </authorList>
    </citation>
    <scope>NUCLEOTIDE SEQUENCE</scope>
    <source>
        <strain evidence="2">DAOM:BR144</strain>
    </source>
</reference>
<reference evidence="2" key="2">
    <citation type="submission" date="2010-04" db="EMBL/GenBank/DDBJ databases">
        <authorList>
            <person name="Buell R."/>
            <person name="Hamilton J."/>
            <person name="Hostetler J."/>
        </authorList>
    </citation>
    <scope>NUCLEOTIDE SEQUENCE [LARGE SCALE GENOMIC DNA]</scope>
    <source>
        <strain evidence="2">DAOM:BR144</strain>
    </source>
</reference>
<evidence type="ECO:0000313" key="1">
    <source>
        <dbReference type="EnsemblProtists" id="PYU1_T003274"/>
    </source>
</evidence>
<keyword evidence="2" id="KW-1185">Reference proteome</keyword>
<dbReference type="HOGENOM" id="CLU_1520825_0_0_1"/>
<protein>
    <submittedName>
        <fullName evidence="1">Uncharacterized protein</fullName>
    </submittedName>
</protein>
<proteinExistence type="predicted"/>
<name>K3WE83_GLOUD</name>
<dbReference type="AlphaFoldDB" id="K3WE83"/>
<evidence type="ECO:0000313" key="2">
    <source>
        <dbReference type="Proteomes" id="UP000019132"/>
    </source>
</evidence>
<dbReference type="EnsemblProtists" id="PYU1_T003274">
    <property type="protein sequence ID" value="PYU1_T003274"/>
    <property type="gene ID" value="PYU1_G003267"/>
</dbReference>
<accession>K3WE83</accession>
<dbReference type="Proteomes" id="UP000019132">
    <property type="component" value="Unassembled WGS sequence"/>
</dbReference>
<dbReference type="EMBL" id="GL376603">
    <property type="status" value="NOT_ANNOTATED_CDS"/>
    <property type="molecule type" value="Genomic_DNA"/>
</dbReference>
<reference evidence="1" key="3">
    <citation type="submission" date="2015-02" db="UniProtKB">
        <authorList>
            <consortium name="EnsemblProtists"/>
        </authorList>
    </citation>
    <scope>IDENTIFICATION</scope>
    <source>
        <strain evidence="1">DAOM BR144</strain>
    </source>
</reference>
<dbReference type="InParanoid" id="K3WE83"/>
<dbReference type="eggNOG" id="ENOG502RWHC">
    <property type="taxonomic scope" value="Eukaryota"/>
</dbReference>